<evidence type="ECO:0000313" key="8">
    <source>
        <dbReference type="Proteomes" id="UP000292445"/>
    </source>
</evidence>
<name>A0A4Q7N752_9BURK</name>
<dbReference type="OrthoDB" id="9769613at2"/>
<dbReference type="InterPro" id="IPR000297">
    <property type="entry name" value="PPIase_PpiC"/>
</dbReference>
<evidence type="ECO:0000256" key="1">
    <source>
        <dbReference type="ARBA" id="ARBA00000971"/>
    </source>
</evidence>
<dbReference type="PANTHER" id="PTHR47245">
    <property type="entry name" value="PEPTIDYLPROLYL ISOMERASE"/>
    <property type="match status" value="1"/>
</dbReference>
<evidence type="ECO:0000313" key="7">
    <source>
        <dbReference type="EMBL" id="RZS77171.1"/>
    </source>
</evidence>
<comment type="similarity">
    <text evidence="2">Belongs to the PpiC/parvulin rotamase family.</text>
</comment>
<evidence type="ECO:0000259" key="6">
    <source>
        <dbReference type="PROSITE" id="PS50198"/>
    </source>
</evidence>
<comment type="caution">
    <text evidence="7">The sequence shown here is derived from an EMBL/GenBank/DDBJ whole genome shotgun (WGS) entry which is preliminary data.</text>
</comment>
<dbReference type="EMBL" id="SGXC01000004">
    <property type="protein sequence ID" value="RZS77171.1"/>
    <property type="molecule type" value="Genomic_DNA"/>
</dbReference>
<keyword evidence="8" id="KW-1185">Reference proteome</keyword>
<dbReference type="RefSeq" id="WP_130362212.1">
    <property type="nucleotide sequence ID" value="NZ_SGXC01000004.1"/>
</dbReference>
<accession>A0A4Q7N752</accession>
<dbReference type="InterPro" id="IPR050245">
    <property type="entry name" value="PrsA_foldase"/>
</dbReference>
<organism evidence="7 8">
    <name type="scientific">Pigmentiphaga kullae</name>
    <dbReference type="NCBI Taxonomy" id="151784"/>
    <lineage>
        <taxon>Bacteria</taxon>
        <taxon>Pseudomonadati</taxon>
        <taxon>Pseudomonadota</taxon>
        <taxon>Betaproteobacteria</taxon>
        <taxon>Burkholderiales</taxon>
        <taxon>Alcaligenaceae</taxon>
        <taxon>Pigmentiphaga</taxon>
    </lineage>
</organism>
<evidence type="ECO:0000256" key="3">
    <source>
        <dbReference type="ARBA" id="ARBA00013194"/>
    </source>
</evidence>
<protein>
    <recommendedName>
        <fullName evidence="3">peptidylprolyl isomerase</fullName>
        <ecNumber evidence="3">5.2.1.8</ecNumber>
    </recommendedName>
</protein>
<dbReference type="GO" id="GO:0003755">
    <property type="term" value="F:peptidyl-prolyl cis-trans isomerase activity"/>
    <property type="evidence" value="ECO:0007669"/>
    <property type="project" value="UniProtKB-KW"/>
</dbReference>
<dbReference type="PROSITE" id="PS50198">
    <property type="entry name" value="PPIC_PPIASE_2"/>
    <property type="match status" value="1"/>
</dbReference>
<dbReference type="EC" id="5.2.1.8" evidence="3"/>
<dbReference type="AlphaFoldDB" id="A0A4Q7N752"/>
<evidence type="ECO:0000256" key="2">
    <source>
        <dbReference type="ARBA" id="ARBA00007656"/>
    </source>
</evidence>
<sequence>MISVNGVVIDEARLASEAWRHQEAADPMESAAQELVLRELLVQRARALGVGTEGDEAVRAVLAAEVRTPSADEAACRRYYDMHGERFVVDAWVEVEHILFQLTPRIRAPALRHRAGEILQALAQAGPAAFADMARQYSNCPSATAGGGLGTIRRGETVPEFEAEVFAMPAHTLRERLVETRYGFHIVRTGARDPGRMLAFEDARARIAEWLQAASERRATHQYLQWLVGQADIKGLDMQGADSPLLQ</sequence>
<proteinExistence type="inferred from homology"/>
<dbReference type="InterPro" id="IPR046357">
    <property type="entry name" value="PPIase_dom_sf"/>
</dbReference>
<dbReference type="SUPFAM" id="SSF54534">
    <property type="entry name" value="FKBP-like"/>
    <property type="match status" value="1"/>
</dbReference>
<dbReference type="PANTHER" id="PTHR47245:SF2">
    <property type="entry name" value="PEPTIDYL-PROLYL CIS-TRANS ISOMERASE HP_0175-RELATED"/>
    <property type="match status" value="1"/>
</dbReference>
<feature type="domain" description="PpiC" evidence="6">
    <location>
        <begin position="90"/>
        <end position="191"/>
    </location>
</feature>
<gene>
    <name evidence="7" type="ORF">EV675_5899</name>
</gene>
<keyword evidence="4 5" id="KW-0697">Rotamase</keyword>
<evidence type="ECO:0000256" key="5">
    <source>
        <dbReference type="PROSITE-ProRule" id="PRU00278"/>
    </source>
</evidence>
<dbReference type="Gene3D" id="3.10.50.40">
    <property type="match status" value="1"/>
</dbReference>
<comment type="catalytic activity">
    <reaction evidence="1">
        <text>[protein]-peptidylproline (omega=180) = [protein]-peptidylproline (omega=0)</text>
        <dbReference type="Rhea" id="RHEA:16237"/>
        <dbReference type="Rhea" id="RHEA-COMP:10747"/>
        <dbReference type="Rhea" id="RHEA-COMP:10748"/>
        <dbReference type="ChEBI" id="CHEBI:83833"/>
        <dbReference type="ChEBI" id="CHEBI:83834"/>
        <dbReference type="EC" id="5.2.1.8"/>
    </reaction>
</comment>
<evidence type="ECO:0000256" key="4">
    <source>
        <dbReference type="ARBA" id="ARBA00023110"/>
    </source>
</evidence>
<reference evidence="7 8" key="1">
    <citation type="submission" date="2019-02" db="EMBL/GenBank/DDBJ databases">
        <title>Genomic Encyclopedia of Type Strains, Phase IV (KMG-IV): sequencing the most valuable type-strain genomes for metagenomic binning, comparative biology and taxonomic classification.</title>
        <authorList>
            <person name="Goeker M."/>
        </authorList>
    </citation>
    <scope>NUCLEOTIDE SEQUENCE [LARGE SCALE GENOMIC DNA]</scope>
    <source>
        <strain evidence="7 8">K24</strain>
    </source>
</reference>
<keyword evidence="5 7" id="KW-0413">Isomerase</keyword>
<dbReference type="Pfam" id="PF00639">
    <property type="entry name" value="Rotamase"/>
    <property type="match status" value="1"/>
</dbReference>
<dbReference type="Proteomes" id="UP000292445">
    <property type="component" value="Unassembled WGS sequence"/>
</dbReference>